<keyword evidence="6 11" id="KW-0810">Translation regulation</keyword>
<evidence type="ECO:0000256" key="3">
    <source>
        <dbReference type="ARBA" id="ARBA00022491"/>
    </source>
</evidence>
<dbReference type="InterPro" id="IPR023673">
    <property type="entry name" value="Ribosomal_uL1_CS"/>
</dbReference>
<dbReference type="AlphaFoldDB" id="A0A133VDJ5"/>
<organism evidence="14 15">
    <name type="scientific">candidate division MSBL1 archaeon SCGC-AAA382A03</name>
    <dbReference type="NCBI Taxonomy" id="1698278"/>
    <lineage>
        <taxon>Archaea</taxon>
        <taxon>Methanobacteriati</taxon>
        <taxon>Methanobacteriota</taxon>
        <taxon>candidate division MSBL1</taxon>
    </lineage>
</organism>
<keyword evidence="7 11" id="KW-0694">RNA-binding</keyword>
<dbReference type="InterPro" id="IPR023674">
    <property type="entry name" value="Ribosomal_uL1-like"/>
</dbReference>
<dbReference type="Gene3D" id="3.30.190.20">
    <property type="match status" value="1"/>
</dbReference>
<evidence type="ECO:0000256" key="12">
    <source>
        <dbReference type="RuleBase" id="RU000659"/>
    </source>
</evidence>
<dbReference type="GO" id="GO:0003735">
    <property type="term" value="F:structural constituent of ribosome"/>
    <property type="evidence" value="ECO:0007669"/>
    <property type="project" value="InterPro"/>
</dbReference>
<reference evidence="14 15" key="1">
    <citation type="journal article" date="2016" name="Sci. Rep.">
        <title>Metabolic traits of an uncultured archaeal lineage -MSBL1- from brine pools of the Red Sea.</title>
        <authorList>
            <person name="Mwirichia R."/>
            <person name="Alam I."/>
            <person name="Rashid M."/>
            <person name="Vinu M."/>
            <person name="Ba-Alawi W."/>
            <person name="Anthony Kamau A."/>
            <person name="Kamanda Ngugi D."/>
            <person name="Goker M."/>
            <person name="Klenk H.P."/>
            <person name="Bajic V."/>
            <person name="Stingl U."/>
        </authorList>
    </citation>
    <scope>NUCLEOTIDE SEQUENCE [LARGE SCALE GENOMIC DNA]</scope>
    <source>
        <strain evidence="14">SCGC-AAA382A03</strain>
    </source>
</reference>
<dbReference type="Pfam" id="PF00687">
    <property type="entry name" value="Ribosomal_L1"/>
    <property type="match status" value="1"/>
</dbReference>
<evidence type="ECO:0000256" key="8">
    <source>
        <dbReference type="ARBA" id="ARBA00022980"/>
    </source>
</evidence>
<accession>A0A133VDJ5</accession>
<evidence type="ECO:0000256" key="1">
    <source>
        <dbReference type="ARBA" id="ARBA00010531"/>
    </source>
</evidence>
<feature type="region of interest" description="Disordered" evidence="13">
    <location>
        <begin position="1"/>
        <end position="20"/>
    </location>
</feature>
<dbReference type="GO" id="GO:0019843">
    <property type="term" value="F:rRNA binding"/>
    <property type="evidence" value="ECO:0007669"/>
    <property type="project" value="UniProtKB-UniRule"/>
</dbReference>
<comment type="subunit">
    <text evidence="2 11">Part of the 50S ribosomal subunit.</text>
</comment>
<dbReference type="SUPFAM" id="SSF56808">
    <property type="entry name" value="Ribosomal protein L1"/>
    <property type="match status" value="1"/>
</dbReference>
<dbReference type="NCBIfam" id="NF003244">
    <property type="entry name" value="PRK04203.1"/>
    <property type="match status" value="1"/>
</dbReference>
<comment type="function">
    <text evidence="10">Probably involved in E site tRNA release. Binds directly to 23S rRNA.</text>
</comment>
<dbReference type="InterPro" id="IPR028364">
    <property type="entry name" value="Ribosomal_uL1/biogenesis"/>
</dbReference>
<evidence type="ECO:0000256" key="9">
    <source>
        <dbReference type="ARBA" id="ARBA00023274"/>
    </source>
</evidence>
<dbReference type="InterPro" id="IPR023669">
    <property type="entry name" value="Ribosomal_uL1_arc"/>
</dbReference>
<dbReference type="InterPro" id="IPR016095">
    <property type="entry name" value="Ribosomal_uL1_3-a/b-sand"/>
</dbReference>
<keyword evidence="8 11" id="KW-0689">Ribosomal protein</keyword>
<keyword evidence="4 11" id="KW-0820">tRNA-binding</keyword>
<dbReference type="GO" id="GO:0006412">
    <property type="term" value="P:translation"/>
    <property type="evidence" value="ECO:0007669"/>
    <property type="project" value="UniProtKB-UniRule"/>
</dbReference>
<protein>
    <recommendedName>
        <fullName evidence="11">Large ribosomal subunit protein uL1</fullName>
    </recommendedName>
</protein>
<comment type="similarity">
    <text evidence="1 11 12">Belongs to the universal ribosomal protein uL1 family.</text>
</comment>
<evidence type="ECO:0000256" key="2">
    <source>
        <dbReference type="ARBA" id="ARBA00011838"/>
    </source>
</evidence>
<evidence type="ECO:0000313" key="14">
    <source>
        <dbReference type="EMBL" id="KXB04474.1"/>
    </source>
</evidence>
<evidence type="ECO:0000256" key="5">
    <source>
        <dbReference type="ARBA" id="ARBA00022730"/>
    </source>
</evidence>
<evidence type="ECO:0000256" key="13">
    <source>
        <dbReference type="SAM" id="MobiDB-lite"/>
    </source>
</evidence>
<dbReference type="HAMAP" id="MF_01318_A">
    <property type="entry name" value="Ribosomal_uL1_A"/>
    <property type="match status" value="1"/>
</dbReference>
<name>A0A133VDJ5_9EURY</name>
<dbReference type="PROSITE" id="PS01199">
    <property type="entry name" value="RIBOSOMAL_L1"/>
    <property type="match status" value="1"/>
</dbReference>
<dbReference type="GO" id="GO:0006417">
    <property type="term" value="P:regulation of translation"/>
    <property type="evidence" value="ECO:0007669"/>
    <property type="project" value="UniProtKB-KW"/>
</dbReference>
<dbReference type="CDD" id="cd00403">
    <property type="entry name" value="Ribosomal_L1"/>
    <property type="match status" value="1"/>
</dbReference>
<dbReference type="PIRSF" id="PIRSF002155">
    <property type="entry name" value="Ribosomal_L1"/>
    <property type="match status" value="1"/>
</dbReference>
<comment type="function">
    <text evidence="11">Protein L1 is also a translational repressor protein, it controls the translation of its operon by binding to its mRNA.</text>
</comment>
<evidence type="ECO:0000256" key="10">
    <source>
        <dbReference type="ARBA" id="ARBA00045545"/>
    </source>
</evidence>
<gene>
    <name evidence="11" type="primary">rpl1</name>
    <name evidence="14" type="ORF">AKJ49_02080</name>
</gene>
<dbReference type="InterPro" id="IPR002143">
    <property type="entry name" value="Ribosomal_uL1"/>
</dbReference>
<dbReference type="GO" id="GO:0015934">
    <property type="term" value="C:large ribosomal subunit"/>
    <property type="evidence" value="ECO:0007669"/>
    <property type="project" value="InterPro"/>
</dbReference>
<evidence type="ECO:0000256" key="6">
    <source>
        <dbReference type="ARBA" id="ARBA00022845"/>
    </source>
</evidence>
<evidence type="ECO:0000313" key="15">
    <source>
        <dbReference type="Proteomes" id="UP000070549"/>
    </source>
</evidence>
<dbReference type="FunFam" id="3.40.50.790:FF:000005">
    <property type="entry name" value="50S ribosomal protein L1"/>
    <property type="match status" value="1"/>
</dbReference>
<keyword evidence="5 11" id="KW-0699">rRNA-binding</keyword>
<evidence type="ECO:0000256" key="11">
    <source>
        <dbReference type="HAMAP-Rule" id="MF_01318"/>
    </source>
</evidence>
<comment type="caution">
    <text evidence="14">The sequence shown here is derived from an EMBL/GenBank/DDBJ whole genome shotgun (WGS) entry which is preliminary data.</text>
</comment>
<comment type="function">
    <text evidence="11">Binds directly to 23S rRNA. Probably involved in E site tRNA release.</text>
</comment>
<dbReference type="Gene3D" id="3.40.50.790">
    <property type="match status" value="1"/>
</dbReference>
<sequence length="217" mass="23802">MAVGEEEIQEALQKAREKSTDRNFTQTFDLSISVKGLDLSNPENRINEEIILPHGTGKAQKVAIFADGELAEKARKGGADKVFSKDELEELGDDSTEAKKIAEEYGSFLAQADLMPVVGKELGSVLGPRGKMPQAVTPTEDPSDLIKESRSTVRISVRENPVANLPVGKEDMPDDQIIENIQTVLDFLVEQLPKGPRQIKSITLKTTMGKPVKLEVY</sequence>
<dbReference type="EMBL" id="LHYC01000063">
    <property type="protein sequence ID" value="KXB04474.1"/>
    <property type="molecule type" value="Genomic_DNA"/>
</dbReference>
<dbReference type="PANTHER" id="PTHR36427">
    <property type="entry name" value="54S RIBOSOMAL PROTEIN L1, MITOCHONDRIAL"/>
    <property type="match status" value="1"/>
</dbReference>
<dbReference type="Proteomes" id="UP000070549">
    <property type="component" value="Unassembled WGS sequence"/>
</dbReference>
<keyword evidence="9 11" id="KW-0687">Ribonucleoprotein</keyword>
<keyword evidence="15" id="KW-1185">Reference proteome</keyword>
<keyword evidence="3 11" id="KW-0678">Repressor</keyword>
<dbReference type="GO" id="GO:0000049">
    <property type="term" value="F:tRNA binding"/>
    <property type="evidence" value="ECO:0007669"/>
    <property type="project" value="UniProtKB-KW"/>
</dbReference>
<proteinExistence type="inferred from homology"/>
<evidence type="ECO:0000256" key="7">
    <source>
        <dbReference type="ARBA" id="ARBA00022884"/>
    </source>
</evidence>
<evidence type="ECO:0000256" key="4">
    <source>
        <dbReference type="ARBA" id="ARBA00022555"/>
    </source>
</evidence>
<dbReference type="PANTHER" id="PTHR36427:SF3">
    <property type="entry name" value="LARGE RIBOSOMAL SUBUNIT PROTEIN UL1M"/>
    <property type="match status" value="1"/>
</dbReference>